<feature type="compositionally biased region" description="Acidic residues" evidence="2">
    <location>
        <begin position="508"/>
        <end position="520"/>
    </location>
</feature>
<keyword evidence="3" id="KW-1185">Reference proteome</keyword>
<feature type="region of interest" description="Disordered" evidence="2">
    <location>
        <begin position="498"/>
        <end position="525"/>
    </location>
</feature>
<evidence type="ECO:0000313" key="3">
    <source>
        <dbReference type="Proteomes" id="UP000694866"/>
    </source>
</evidence>
<proteinExistence type="predicted"/>
<dbReference type="Proteomes" id="UP000694866">
    <property type="component" value="Unplaced"/>
</dbReference>
<dbReference type="Gene3D" id="1.20.5.340">
    <property type="match status" value="1"/>
</dbReference>
<feature type="compositionally biased region" description="Basic and acidic residues" evidence="2">
    <location>
        <begin position="571"/>
        <end position="585"/>
    </location>
</feature>
<dbReference type="KEGG" id="fas:105271847"/>
<dbReference type="InterPro" id="IPR019323">
    <property type="entry name" value="ELKS/CAST"/>
</dbReference>
<evidence type="ECO:0000313" key="4">
    <source>
        <dbReference type="RefSeq" id="XP_011311935.1"/>
    </source>
</evidence>
<dbReference type="Pfam" id="PF10174">
    <property type="entry name" value="Cast"/>
    <property type="match status" value="1"/>
</dbReference>
<evidence type="ECO:0000256" key="1">
    <source>
        <dbReference type="SAM" id="Coils"/>
    </source>
</evidence>
<name>A0A9R1TM07_9HYME</name>
<dbReference type="AlphaFoldDB" id="A0A9R1TM07"/>
<dbReference type="RefSeq" id="XP_011311935.1">
    <property type="nucleotide sequence ID" value="XM_011313633.1"/>
</dbReference>
<dbReference type="GeneID" id="105271847"/>
<gene>
    <name evidence="4" type="primary">LOC105271847</name>
</gene>
<accession>A0A9R1TM07</accession>
<feature type="region of interest" description="Disordered" evidence="2">
    <location>
        <begin position="550"/>
        <end position="585"/>
    </location>
</feature>
<keyword evidence="1" id="KW-0175">Coiled coil</keyword>
<feature type="coiled-coil region" evidence="1">
    <location>
        <begin position="187"/>
        <end position="445"/>
    </location>
</feature>
<feature type="compositionally biased region" description="Polar residues" evidence="2">
    <location>
        <begin position="552"/>
        <end position="564"/>
    </location>
</feature>
<evidence type="ECO:0000256" key="2">
    <source>
        <dbReference type="SAM" id="MobiDB-lite"/>
    </source>
</evidence>
<reference evidence="4" key="1">
    <citation type="submission" date="2025-08" db="UniProtKB">
        <authorList>
            <consortium name="RefSeq"/>
        </authorList>
    </citation>
    <scope>IDENTIFICATION</scope>
    <source>
        <strain evidence="4">USDA-PBARC FA_bdor</strain>
        <tissue evidence="4">Whole organism</tissue>
    </source>
</reference>
<dbReference type="OrthoDB" id="2019763at2759"/>
<protein>
    <submittedName>
        <fullName evidence="4">ELKS/Rab6-interacting/CAST family member 1-like</fullName>
    </submittedName>
</protein>
<sequence>MDARSFRDTSSLYSANNPNASHFVFLTIYFHCIVILFENLCVTCACKHHNTQQEYPSCRESTNGDAEDIRTNRIGQLEAQVLSLENFWRDHSDNEGITDLRNIIQMKSEKIESLEDTIAEFEDFLKENPDVKELRDLKARVTVGDRRIRELENWIERNTDVRIEKTRIIELEEMVTHLEEYVKSHNVDALKQQLQDREERIDQLSRKIESLEKDLLRRESLQIPDNRESFIENDDIQRTLGEKEMKIKEMEHAISEKDNRLQACEQEVIEWQDKVAKMTEEMKSMREELREYEAEDIGVLKEEIRVRDERVQQLEDEIDSLERAFGERIDLEQIEELLGVIKEKEEKENRLENDLKNAKQRNDELKEALKGSVKITSDSERRIKMTERARKNAFERVEKLEQRIASMQSASALKCHTCRPLLSRLSKLEKKLERLTDERIVQLKDLHHLKREALKAALSEKDAHLALLELSGIKNAAQADQAERLKMDKERLMERLKQEDKRCMELSQVDDESTSSDDSGESTPLLRRILEPTLAKEDLDCIRVLEGDNHESTSVSSRPLSTNGHGNGDGRLSKESGEHLEITVR</sequence>
<organism evidence="3 4">
    <name type="scientific">Fopius arisanus</name>
    <dbReference type="NCBI Taxonomy" id="64838"/>
    <lineage>
        <taxon>Eukaryota</taxon>
        <taxon>Metazoa</taxon>
        <taxon>Ecdysozoa</taxon>
        <taxon>Arthropoda</taxon>
        <taxon>Hexapoda</taxon>
        <taxon>Insecta</taxon>
        <taxon>Pterygota</taxon>
        <taxon>Neoptera</taxon>
        <taxon>Endopterygota</taxon>
        <taxon>Hymenoptera</taxon>
        <taxon>Apocrita</taxon>
        <taxon>Ichneumonoidea</taxon>
        <taxon>Braconidae</taxon>
        <taxon>Opiinae</taxon>
        <taxon>Fopius</taxon>
    </lineage>
</organism>